<gene>
    <name evidence="2" type="ORF">CUZ56_01347</name>
</gene>
<proteinExistence type="predicted"/>
<keyword evidence="1" id="KW-1133">Transmembrane helix</keyword>
<name>A0A433SFA3_9BURK</name>
<protein>
    <recommendedName>
        <fullName evidence="4">DUF3742 domain-containing protein</fullName>
    </recommendedName>
</protein>
<comment type="caution">
    <text evidence="2">The sequence shown here is derived from an EMBL/GenBank/DDBJ whole genome shotgun (WGS) entry which is preliminary data.</text>
</comment>
<accession>A0A433SFA3</accession>
<reference evidence="2 3" key="1">
    <citation type="submission" date="2018-01" db="EMBL/GenBank/DDBJ databases">
        <title>Saezia sanguinis gen. nov., sp. nov., in the order Burkholderiales isolated from human blood.</title>
        <authorList>
            <person name="Medina-Pascual M.J."/>
            <person name="Valdezate S."/>
            <person name="Monzon S."/>
            <person name="Cuesta I."/>
            <person name="Carrasco G."/>
            <person name="Villalon P."/>
            <person name="Saez-Nieto J.A."/>
        </authorList>
    </citation>
    <scope>NUCLEOTIDE SEQUENCE [LARGE SCALE GENOMIC DNA]</scope>
    <source>
        <strain evidence="2 3">CNM695-12</strain>
    </source>
</reference>
<dbReference type="InterPro" id="IPR022213">
    <property type="entry name" value="DUF3742"/>
</dbReference>
<dbReference type="Proteomes" id="UP000286947">
    <property type="component" value="Unassembled WGS sequence"/>
</dbReference>
<dbReference type="AlphaFoldDB" id="A0A433SFA3"/>
<organism evidence="2 3">
    <name type="scientific">Saezia sanguinis</name>
    <dbReference type="NCBI Taxonomy" id="1965230"/>
    <lineage>
        <taxon>Bacteria</taxon>
        <taxon>Pseudomonadati</taxon>
        <taxon>Pseudomonadota</taxon>
        <taxon>Betaproteobacteria</taxon>
        <taxon>Burkholderiales</taxon>
        <taxon>Saeziaceae</taxon>
        <taxon>Saezia</taxon>
    </lineage>
</organism>
<dbReference type="EMBL" id="PQSP01000002">
    <property type="protein sequence ID" value="RUS67402.1"/>
    <property type="molecule type" value="Genomic_DNA"/>
</dbReference>
<evidence type="ECO:0000313" key="2">
    <source>
        <dbReference type="EMBL" id="RUS67402.1"/>
    </source>
</evidence>
<evidence type="ECO:0000313" key="3">
    <source>
        <dbReference type="Proteomes" id="UP000286947"/>
    </source>
</evidence>
<dbReference type="RefSeq" id="WP_162615269.1">
    <property type="nucleotide sequence ID" value="NZ_PQSP01000002.1"/>
</dbReference>
<evidence type="ECO:0008006" key="4">
    <source>
        <dbReference type="Google" id="ProtNLM"/>
    </source>
</evidence>
<dbReference type="Pfam" id="PF12553">
    <property type="entry name" value="DUF3742"/>
    <property type="match status" value="1"/>
</dbReference>
<feature type="transmembrane region" description="Helical" evidence="1">
    <location>
        <begin position="47"/>
        <end position="80"/>
    </location>
</feature>
<keyword evidence="1" id="KW-0812">Transmembrane</keyword>
<sequence>MKTHIHSSKAKNFGYNAGKVWSWVQRIESAAVNWLSAKGLSLTVAKLLVFLVNLTIIAALFYVAFRLVMVAAFVFLFILFVKNVDLENVNDREDCPTGFTWQDGPQGHGLYTSFGDRVDVDPHDS</sequence>
<evidence type="ECO:0000256" key="1">
    <source>
        <dbReference type="SAM" id="Phobius"/>
    </source>
</evidence>
<keyword evidence="1" id="KW-0472">Membrane</keyword>
<keyword evidence="3" id="KW-1185">Reference proteome</keyword>